<sequence>MFEPEKKRTAWLFVRVIDNFGDVGVAWRLAQNLRAFFAAQVHLWVDDVAALRALAPDAAAGAVCQGVHIHAWADEAALAQTLAALPPPQWLIETFGCHLPAPVLARIALDKPLWLNWEYLSAESWAADLHAMPSLQSNGAAKYFWFMGFDPASGGLLREADYPQQRQAFLADTRAQAAFRQRYGLPESPAGGQTGLLFAYASPYWPQWLAMWQAAGVPLNLWLAGTQVADSLRAAGVIGAADLQAPGDVWQRGGVRLQHIPFVPQAEFDRLLWLADWAVVRGEDSFVRAQWAQLPFIWHIYPQAEAVHLPKLQAFWQQAAAAWPPALRQAHTALSAELNGDGGLSDAARQAAWQTLQTPGLWPQAATAWAQTLQQQPSAMEKLAIFSQDTLK</sequence>
<organism evidence="8 9">
    <name type="scientific">Paralysiella testudinis</name>
    <dbReference type="NCBI Taxonomy" id="2809020"/>
    <lineage>
        <taxon>Bacteria</taxon>
        <taxon>Pseudomonadati</taxon>
        <taxon>Pseudomonadota</taxon>
        <taxon>Betaproteobacteria</taxon>
        <taxon>Neisseriales</taxon>
        <taxon>Neisseriaceae</taxon>
        <taxon>Paralysiella</taxon>
    </lineage>
</organism>
<evidence type="ECO:0000256" key="7">
    <source>
        <dbReference type="ARBA" id="ARBA00048472"/>
    </source>
</evidence>
<keyword evidence="1" id="KW-0328">Glycosyltransferase</keyword>
<evidence type="ECO:0000256" key="6">
    <source>
        <dbReference type="ARBA" id="ARBA00030025"/>
    </source>
</evidence>
<dbReference type="Pfam" id="PF10093">
    <property type="entry name" value="EarP"/>
    <property type="match status" value="1"/>
</dbReference>
<evidence type="ECO:0000256" key="4">
    <source>
        <dbReference type="ARBA" id="ARBA00024346"/>
    </source>
</evidence>
<dbReference type="Proteomes" id="UP000653156">
    <property type="component" value="Chromosome"/>
</dbReference>
<dbReference type="InterPro" id="IPR016633">
    <property type="entry name" value="EarP"/>
</dbReference>
<dbReference type="RefSeq" id="WP_230339156.1">
    <property type="nucleotide sequence ID" value="NZ_CP069798.1"/>
</dbReference>
<dbReference type="KEGG" id="ptes:JQU52_14525"/>
<evidence type="ECO:0000256" key="3">
    <source>
        <dbReference type="ARBA" id="ARBA00024303"/>
    </source>
</evidence>
<evidence type="ECO:0000313" key="8">
    <source>
        <dbReference type="EMBL" id="QRQ81852.1"/>
    </source>
</evidence>
<dbReference type="GO" id="GO:0106361">
    <property type="term" value="F:protein-arginine rhamnosyltransferase activity"/>
    <property type="evidence" value="ECO:0007669"/>
    <property type="project" value="InterPro"/>
</dbReference>
<evidence type="ECO:0000256" key="1">
    <source>
        <dbReference type="ARBA" id="ARBA00022676"/>
    </source>
</evidence>
<name>A0A892ZFY2_9NEIS</name>
<evidence type="ECO:0000256" key="2">
    <source>
        <dbReference type="ARBA" id="ARBA00022679"/>
    </source>
</evidence>
<dbReference type="EMBL" id="CP069798">
    <property type="protein sequence ID" value="QRQ81852.1"/>
    <property type="molecule type" value="Genomic_DNA"/>
</dbReference>
<keyword evidence="8" id="KW-0648">Protein biosynthesis</keyword>
<evidence type="ECO:0000313" key="9">
    <source>
        <dbReference type="Proteomes" id="UP000653156"/>
    </source>
</evidence>
<gene>
    <name evidence="8" type="primary">earP</name>
    <name evidence="8" type="ORF">JQU52_14525</name>
</gene>
<dbReference type="GO" id="GO:0003746">
    <property type="term" value="F:translation elongation factor activity"/>
    <property type="evidence" value="ECO:0007669"/>
    <property type="project" value="UniProtKB-KW"/>
</dbReference>
<dbReference type="NCBIfam" id="TIGR03837">
    <property type="entry name" value="efp_Arg_rhamno"/>
    <property type="match status" value="1"/>
</dbReference>
<accession>A0A892ZFY2</accession>
<reference evidence="8" key="1">
    <citation type="submission" date="2021-02" db="EMBL/GenBank/DDBJ databases">
        <title>Neisseriaceae sp. 26B isolated from the cloaca of a Common Toad-headed Turtle (Mesoclemmys nasuta).</title>
        <authorList>
            <person name="Spergser J."/>
            <person name="Busse H.-J."/>
        </authorList>
    </citation>
    <scope>NUCLEOTIDE SEQUENCE</scope>
    <source>
        <strain evidence="8">26B</strain>
    </source>
</reference>
<keyword evidence="9" id="KW-1185">Reference proteome</keyword>
<protein>
    <recommendedName>
        <fullName evidence="5">Protein-arginine rhamnosyltransferase</fullName>
    </recommendedName>
    <alternativeName>
        <fullName evidence="6">EF-P arginine rhamnosyltransferase</fullName>
    </alternativeName>
</protein>
<evidence type="ECO:0000256" key="5">
    <source>
        <dbReference type="ARBA" id="ARBA00024416"/>
    </source>
</evidence>
<keyword evidence="8" id="KW-0251">Elongation factor</keyword>
<proteinExistence type="inferred from homology"/>
<dbReference type="AlphaFoldDB" id="A0A892ZFY2"/>
<dbReference type="PIRSF" id="PIRSF015557">
    <property type="entry name" value="UCP015557"/>
    <property type="match status" value="1"/>
</dbReference>
<comment type="function">
    <text evidence="3">Protein-arginine rhamnosyltransferase that catalyzes the transfer of a single rhamnose to elongation factor P (EF-P) on 'Lys-32', a modification required for EF-P-dependent rescue of polyproline stalled ribosomes.</text>
</comment>
<comment type="similarity">
    <text evidence="4">Belongs to the glycosyltransferase 104 family.</text>
</comment>
<keyword evidence="2" id="KW-0808">Transferase</keyword>
<comment type="catalytic activity">
    <reaction evidence="7">
        <text>dTDP-beta-L-rhamnose + L-arginyl-[protein] = N(omega)-(alpha-L-rhamnosyl)-L-arginyl-[protein] + dTDP + H(+)</text>
        <dbReference type="Rhea" id="RHEA:66692"/>
        <dbReference type="Rhea" id="RHEA-COMP:10532"/>
        <dbReference type="Rhea" id="RHEA-COMP:17096"/>
        <dbReference type="ChEBI" id="CHEBI:15378"/>
        <dbReference type="ChEBI" id="CHEBI:29965"/>
        <dbReference type="ChEBI" id="CHEBI:57510"/>
        <dbReference type="ChEBI" id="CHEBI:58369"/>
        <dbReference type="ChEBI" id="CHEBI:167445"/>
    </reaction>
    <physiologicalReaction direction="left-to-right" evidence="7">
        <dbReference type="Rhea" id="RHEA:66693"/>
    </physiologicalReaction>
</comment>